<evidence type="ECO:0000313" key="4">
    <source>
        <dbReference type="Proteomes" id="UP001175271"/>
    </source>
</evidence>
<dbReference type="Pfam" id="PF00092">
    <property type="entry name" value="VWA"/>
    <property type="match status" value="1"/>
</dbReference>
<keyword evidence="1" id="KW-0732">Signal</keyword>
<name>A0AA39LM62_9BILA</name>
<evidence type="ECO:0000259" key="2">
    <source>
        <dbReference type="PROSITE" id="PS50234"/>
    </source>
</evidence>
<dbReference type="Proteomes" id="UP001175271">
    <property type="component" value="Unassembled WGS sequence"/>
</dbReference>
<feature type="chain" id="PRO_5041377940" description="VWFA domain-containing protein" evidence="1">
    <location>
        <begin position="19"/>
        <end position="548"/>
    </location>
</feature>
<sequence>MWKLRHLQLLLVQSVVLSAPIRHLAVIVESTPAIGLLDFEATKNSAVSIAEVIGNGTSDFQVALLGTNHHPNRWIPLKDLRQEATKVNYTGEEIFEPGRIIVDNGALFTNVDDGLLMIVTLEDLLCEPNTENVLCRQISILKQRGWTISTVSLQFKETGKRLAVSNIASEGAAFVMNRHIFQEVKSFTSASKSQKNEVSRSSTSIPSIPTSNLSVVYNGDNPCSPDISKIALDVVIILDNSAEVGNLSFTALKKSLVGVLEGLQVGQDNDQSAIAMITIGKKAELRYNFDSFHYTKEAMDALASLPFGGDEAVDISGGLTLTINLVTARRNRTNNHRPVLVILASSGVAPCPEMPAGIDNECQAAAKLKNMNVRVGTVNLDFHSTGPADIGHLAYSKCYQFKNNRLLGFNLQQSRMFTLIIMHPYHPDSGLLFFCGDDMSNLRSKTRQHLVCRQKQLCVELGNDPDESSVLIGLNVFFSSHYGTFGEWDSGQSFRPDVFSNFDAIPTQRCVILRAPGETWHTVACTGETNAFYYVCEKLSHGGVDPLA</sequence>
<dbReference type="SUPFAM" id="SSF56436">
    <property type="entry name" value="C-type lectin-like"/>
    <property type="match status" value="1"/>
</dbReference>
<accession>A0AA39LM62</accession>
<gene>
    <name evidence="3" type="ORF">QR680_016176</name>
</gene>
<dbReference type="AlphaFoldDB" id="A0AA39LM62"/>
<protein>
    <recommendedName>
        <fullName evidence="2">VWFA domain-containing protein</fullName>
    </recommendedName>
</protein>
<dbReference type="EMBL" id="JAUCMV010000004">
    <property type="protein sequence ID" value="KAK0402154.1"/>
    <property type="molecule type" value="Genomic_DNA"/>
</dbReference>
<dbReference type="SMART" id="SM00327">
    <property type="entry name" value="VWA"/>
    <property type="match status" value="1"/>
</dbReference>
<evidence type="ECO:0000313" key="3">
    <source>
        <dbReference type="EMBL" id="KAK0402154.1"/>
    </source>
</evidence>
<dbReference type="InterPro" id="IPR002035">
    <property type="entry name" value="VWF_A"/>
</dbReference>
<feature type="domain" description="VWFA" evidence="2">
    <location>
        <begin position="233"/>
        <end position="420"/>
    </location>
</feature>
<comment type="caution">
    <text evidence="3">The sequence shown here is derived from an EMBL/GenBank/DDBJ whole genome shotgun (WGS) entry which is preliminary data.</text>
</comment>
<dbReference type="InterPro" id="IPR036465">
    <property type="entry name" value="vWFA_dom_sf"/>
</dbReference>
<dbReference type="PROSITE" id="PS50234">
    <property type="entry name" value="VWFA"/>
    <property type="match status" value="1"/>
</dbReference>
<dbReference type="SUPFAM" id="SSF53300">
    <property type="entry name" value="vWA-like"/>
    <property type="match status" value="1"/>
</dbReference>
<dbReference type="CDD" id="cd00198">
    <property type="entry name" value="vWFA"/>
    <property type="match status" value="1"/>
</dbReference>
<evidence type="ECO:0000256" key="1">
    <source>
        <dbReference type="SAM" id="SignalP"/>
    </source>
</evidence>
<dbReference type="InterPro" id="IPR016187">
    <property type="entry name" value="CTDL_fold"/>
</dbReference>
<reference evidence="3" key="1">
    <citation type="submission" date="2023-06" db="EMBL/GenBank/DDBJ databases">
        <title>Genomic analysis of the entomopathogenic nematode Steinernema hermaphroditum.</title>
        <authorList>
            <person name="Schwarz E.M."/>
            <person name="Heppert J.K."/>
            <person name="Baniya A."/>
            <person name="Schwartz H.T."/>
            <person name="Tan C.-H."/>
            <person name="Antoshechkin I."/>
            <person name="Sternberg P.W."/>
            <person name="Goodrich-Blair H."/>
            <person name="Dillman A.R."/>
        </authorList>
    </citation>
    <scope>NUCLEOTIDE SEQUENCE</scope>
    <source>
        <strain evidence="3">PS9179</strain>
        <tissue evidence="3">Whole animal</tissue>
    </source>
</reference>
<proteinExistence type="predicted"/>
<organism evidence="3 4">
    <name type="scientific">Steinernema hermaphroditum</name>
    <dbReference type="NCBI Taxonomy" id="289476"/>
    <lineage>
        <taxon>Eukaryota</taxon>
        <taxon>Metazoa</taxon>
        <taxon>Ecdysozoa</taxon>
        <taxon>Nematoda</taxon>
        <taxon>Chromadorea</taxon>
        <taxon>Rhabditida</taxon>
        <taxon>Tylenchina</taxon>
        <taxon>Panagrolaimomorpha</taxon>
        <taxon>Strongyloidoidea</taxon>
        <taxon>Steinernematidae</taxon>
        <taxon>Steinernema</taxon>
    </lineage>
</organism>
<feature type="signal peptide" evidence="1">
    <location>
        <begin position="1"/>
        <end position="18"/>
    </location>
</feature>
<dbReference type="Gene3D" id="3.40.50.410">
    <property type="entry name" value="von Willebrand factor, type A domain"/>
    <property type="match status" value="1"/>
</dbReference>
<keyword evidence="4" id="KW-1185">Reference proteome</keyword>